<protein>
    <recommendedName>
        <fullName evidence="1">Reverse transcriptase domain-containing protein</fullName>
    </recommendedName>
</protein>
<dbReference type="AlphaFoldDB" id="A0A3S5CRM3"/>
<dbReference type="OrthoDB" id="6264580at2759"/>
<keyword evidence="3" id="KW-1185">Reference proteome</keyword>
<dbReference type="PROSITE" id="PS50878">
    <property type="entry name" value="RT_POL"/>
    <property type="match status" value="1"/>
</dbReference>
<name>A0A3S5CRM3_9PLAT</name>
<dbReference type="GO" id="GO:0016706">
    <property type="term" value="F:2-oxoglutarate-dependent dioxygenase activity"/>
    <property type="evidence" value="ECO:0007669"/>
    <property type="project" value="InterPro"/>
</dbReference>
<dbReference type="InterPro" id="IPR015095">
    <property type="entry name" value="AlkB_hom8_N"/>
</dbReference>
<dbReference type="EMBL" id="CAAALY010274740">
    <property type="protein sequence ID" value="VEL42501.1"/>
    <property type="molecule type" value="Genomic_DNA"/>
</dbReference>
<dbReference type="PANTHER" id="PTHR47510">
    <property type="entry name" value="REVERSE TRANSCRIPTASE DOMAIN-CONTAINING PROTEIN"/>
    <property type="match status" value="1"/>
</dbReference>
<dbReference type="Pfam" id="PF00078">
    <property type="entry name" value="RVT_1"/>
    <property type="match status" value="1"/>
</dbReference>
<evidence type="ECO:0000313" key="3">
    <source>
        <dbReference type="Proteomes" id="UP000784294"/>
    </source>
</evidence>
<reference evidence="2" key="1">
    <citation type="submission" date="2018-11" db="EMBL/GenBank/DDBJ databases">
        <authorList>
            <consortium name="Pathogen Informatics"/>
        </authorList>
    </citation>
    <scope>NUCLEOTIDE SEQUENCE</scope>
</reference>
<dbReference type="PANTHER" id="PTHR47510:SF3">
    <property type="entry name" value="ENDO_EXONUCLEASE_PHOSPHATASE DOMAIN-CONTAINING PROTEIN"/>
    <property type="match status" value="1"/>
</dbReference>
<evidence type="ECO:0000313" key="2">
    <source>
        <dbReference type="EMBL" id="VEL42501.1"/>
    </source>
</evidence>
<dbReference type="InterPro" id="IPR000477">
    <property type="entry name" value="RT_dom"/>
</dbReference>
<comment type="caution">
    <text evidence="2">The sequence shown here is derived from an EMBL/GenBank/DDBJ whole genome shotgun (WGS) entry which is preliminary data.</text>
</comment>
<accession>A0A3S5CRM3</accession>
<dbReference type="InterPro" id="IPR043502">
    <property type="entry name" value="DNA/RNA_pol_sf"/>
</dbReference>
<dbReference type="CDD" id="cd01650">
    <property type="entry name" value="RT_nLTR_like"/>
    <property type="match status" value="1"/>
</dbReference>
<evidence type="ECO:0000259" key="1">
    <source>
        <dbReference type="PROSITE" id="PS50878"/>
    </source>
</evidence>
<proteinExistence type="predicted"/>
<organism evidence="2 3">
    <name type="scientific">Protopolystoma xenopodis</name>
    <dbReference type="NCBI Taxonomy" id="117903"/>
    <lineage>
        <taxon>Eukaryota</taxon>
        <taxon>Metazoa</taxon>
        <taxon>Spiralia</taxon>
        <taxon>Lophotrochozoa</taxon>
        <taxon>Platyhelminthes</taxon>
        <taxon>Monogenea</taxon>
        <taxon>Polyopisthocotylea</taxon>
        <taxon>Polystomatidea</taxon>
        <taxon>Polystomatidae</taxon>
        <taxon>Protopolystoma</taxon>
    </lineage>
</organism>
<sequence>MIIPTCFKSTTIIPVPKKSSVTCLNDYRPVALTPVIMKCFERLVMAHIKSTLPRSLDPLQFAYRPNRSTEDAISSVLHLSLTHLDKKDSYVRMLFIDFSSAFNTIIPQKLSGKLRELGLSTSLCNWILDFLSERPQSVRIGDKVSSTIRLSTGAPQGCVLSPLLYTLLTHDCIARHSSNHIIKFADDTTVVGLINHNDESAYRDEVQQLAVWCSENNLSLNVDKTKEMIVDFRRTLPAHTPLNINGSTVETVKNTKFLGVHISDDLTWTTNTASITKKAQQRLHFLRRLKRASLPPPTLTVFYRGTIESVLTSCISIWYSSASSADRKSLQRTVRAAGNIIGAALPSLQDIFHKRCARKASCIALDSTHPSHGLFTLLPSGRRFRSIKARTTRLRESFFPQAIRLLNSLPALPLHSRHT</sequence>
<dbReference type="Proteomes" id="UP000784294">
    <property type="component" value="Unassembled WGS sequence"/>
</dbReference>
<dbReference type="Pfam" id="PF09004">
    <property type="entry name" value="ALKBH8_N"/>
    <property type="match status" value="1"/>
</dbReference>
<gene>
    <name evidence="2" type="ORF">PXEA_LOCUS35941</name>
</gene>
<feature type="domain" description="Reverse transcriptase" evidence="1">
    <location>
        <begin position="1"/>
        <end position="249"/>
    </location>
</feature>
<dbReference type="SUPFAM" id="SSF56672">
    <property type="entry name" value="DNA/RNA polymerases"/>
    <property type="match status" value="1"/>
</dbReference>
<dbReference type="GO" id="GO:0008168">
    <property type="term" value="F:methyltransferase activity"/>
    <property type="evidence" value="ECO:0007669"/>
    <property type="project" value="InterPro"/>
</dbReference>